<dbReference type="GO" id="GO:0016757">
    <property type="term" value="F:glycosyltransferase activity"/>
    <property type="evidence" value="ECO:0007669"/>
    <property type="project" value="InterPro"/>
</dbReference>
<dbReference type="CDD" id="cd03820">
    <property type="entry name" value="GT4_AmsD-like"/>
    <property type="match status" value="1"/>
</dbReference>
<dbReference type="InterPro" id="IPR028098">
    <property type="entry name" value="Glyco_trans_4-like_N"/>
</dbReference>
<dbReference type="RefSeq" id="WP_152148200.1">
    <property type="nucleotide sequence ID" value="NZ_WEKG01000069.1"/>
</dbReference>
<name>A0A4D6U7E6_PLESH</name>
<keyword evidence="3" id="KW-0808">Transferase</keyword>
<dbReference type="InterPro" id="IPR050194">
    <property type="entry name" value="Glycosyltransferase_grp1"/>
</dbReference>
<evidence type="ECO:0000313" key="3">
    <source>
        <dbReference type="EMBL" id="QCH03167.1"/>
    </source>
</evidence>
<gene>
    <name evidence="3" type="primary">gt</name>
</gene>
<dbReference type="InterPro" id="IPR001296">
    <property type="entry name" value="Glyco_trans_1"/>
</dbReference>
<dbReference type="AlphaFoldDB" id="A0A4D6U7E6"/>
<dbReference type="Pfam" id="PF00534">
    <property type="entry name" value="Glycos_transf_1"/>
    <property type="match status" value="1"/>
</dbReference>
<accession>A0A4D6U7E6</accession>
<dbReference type="Pfam" id="PF13439">
    <property type="entry name" value="Glyco_transf_4"/>
    <property type="match status" value="1"/>
</dbReference>
<organism evidence="3">
    <name type="scientific">Plesiomonas shigelloides</name>
    <name type="common">Aeromonas shigelloides</name>
    <dbReference type="NCBI Taxonomy" id="703"/>
    <lineage>
        <taxon>Bacteria</taxon>
        <taxon>Pseudomonadati</taxon>
        <taxon>Pseudomonadota</taxon>
        <taxon>Gammaproteobacteria</taxon>
        <taxon>Enterobacterales</taxon>
        <taxon>Enterobacteriaceae</taxon>
        <taxon>Plesiomonas</taxon>
    </lineage>
</organism>
<protein>
    <submittedName>
        <fullName evidence="3">Glycosyltransferase family 4 protein</fullName>
    </submittedName>
</protein>
<dbReference type="SUPFAM" id="SSF53756">
    <property type="entry name" value="UDP-Glycosyltransferase/glycogen phosphorylase"/>
    <property type="match status" value="1"/>
</dbReference>
<evidence type="ECO:0000259" key="1">
    <source>
        <dbReference type="Pfam" id="PF00534"/>
    </source>
</evidence>
<reference evidence="3" key="1">
    <citation type="journal article" date="2019" name="Front. Microbiol.">
        <title>O-Antigen Gene Clusters of Plesiomonas shigelloides Serogroups and Its Application in Development of a Molecular Serotyping Scheme.</title>
        <authorList>
            <person name="Xi D."/>
            <person name="Wang X."/>
            <person name="Ning K."/>
            <person name="Liu Q."/>
            <person name="Jing F."/>
            <person name="Guo X."/>
            <person name="Cao B."/>
        </authorList>
    </citation>
    <scope>NUCLEOTIDE SEQUENCE</scope>
    <source>
        <strain evidence="3">O23H1a1c</strain>
    </source>
</reference>
<sequence length="352" mass="39400">MKVLFLTRDLSMLGGVERVIEALTTSLSKYHDCGVLTLVNAPMHESYNINSIQCLGLESPTNKFAQLKYHIKTFLSLSSIIKNNGCEYIVANSPSLSCLTILASLFNKGKVKVICYEHNTFLFPNIIWRTLRRILFSHAHATIALTKDTYIDYIGINANPIQVYNPITIKPGDRSRCDGFNVLALGRLTKQKGFDMLIDAWSIVASRNKKLQLHIVGDGDERDSLEKKIADLSLQESITIHKADSNVQAYYSTSDLFVMTSRYEGFPLVLAEAMAHGLPVVSFDCKSGPSDIINNKNGCLIKSGDIVALANKILTIFDDRDYLKRLSDGAMFTSRDFDIDEISKKWNQEILT</sequence>
<dbReference type="PANTHER" id="PTHR45947">
    <property type="entry name" value="SULFOQUINOVOSYL TRANSFERASE SQD2"/>
    <property type="match status" value="1"/>
</dbReference>
<feature type="domain" description="Glycosyltransferase subfamily 4-like N-terminal" evidence="2">
    <location>
        <begin position="14"/>
        <end position="163"/>
    </location>
</feature>
<proteinExistence type="predicted"/>
<dbReference type="PANTHER" id="PTHR45947:SF3">
    <property type="entry name" value="SULFOQUINOVOSYL TRANSFERASE SQD2"/>
    <property type="match status" value="1"/>
</dbReference>
<dbReference type="EMBL" id="MK551182">
    <property type="protein sequence ID" value="QCH03167.1"/>
    <property type="molecule type" value="Genomic_DNA"/>
</dbReference>
<dbReference type="Gene3D" id="3.40.50.2000">
    <property type="entry name" value="Glycogen Phosphorylase B"/>
    <property type="match status" value="2"/>
</dbReference>
<feature type="domain" description="Glycosyl transferase family 1" evidence="1">
    <location>
        <begin position="182"/>
        <end position="328"/>
    </location>
</feature>
<evidence type="ECO:0000259" key="2">
    <source>
        <dbReference type="Pfam" id="PF13439"/>
    </source>
</evidence>